<name>A0ABR3MSB1_9TELE</name>
<evidence type="ECO:0000256" key="5">
    <source>
        <dbReference type="SAM" id="Coils"/>
    </source>
</evidence>
<dbReference type="SMART" id="SM00409">
    <property type="entry name" value="IG"/>
    <property type="match status" value="25"/>
</dbReference>
<dbReference type="PANTHER" id="PTHR35971">
    <property type="entry name" value="SI:DKEY-31G6.6"/>
    <property type="match status" value="1"/>
</dbReference>
<feature type="compositionally biased region" description="Pro residues" evidence="6">
    <location>
        <begin position="1315"/>
        <end position="1327"/>
    </location>
</feature>
<feature type="region of interest" description="Disordered" evidence="6">
    <location>
        <begin position="1596"/>
        <end position="1620"/>
    </location>
</feature>
<feature type="domain" description="Ig-like" evidence="7">
    <location>
        <begin position="3322"/>
        <end position="3409"/>
    </location>
</feature>
<feature type="compositionally biased region" description="Polar residues" evidence="6">
    <location>
        <begin position="1554"/>
        <end position="1578"/>
    </location>
</feature>
<dbReference type="InterPro" id="IPR018159">
    <property type="entry name" value="Spectrin/alpha-actinin"/>
</dbReference>
<feature type="domain" description="Ig-like" evidence="7">
    <location>
        <begin position="2784"/>
        <end position="2868"/>
    </location>
</feature>
<accession>A0ABR3MSB1</accession>
<dbReference type="InterPro" id="IPR036179">
    <property type="entry name" value="Ig-like_dom_sf"/>
</dbReference>
<keyword evidence="3" id="KW-0597">Phosphoprotein</keyword>
<evidence type="ECO:0000256" key="4">
    <source>
        <dbReference type="ARBA" id="ARBA00023157"/>
    </source>
</evidence>
<feature type="domain" description="Ig-like" evidence="7">
    <location>
        <begin position="4361"/>
        <end position="4446"/>
    </location>
</feature>
<feature type="domain" description="Ig-like" evidence="7">
    <location>
        <begin position="3559"/>
        <end position="3648"/>
    </location>
</feature>
<feature type="compositionally biased region" description="Polar residues" evidence="6">
    <location>
        <begin position="1249"/>
        <end position="1271"/>
    </location>
</feature>
<feature type="compositionally biased region" description="Basic and acidic residues" evidence="6">
    <location>
        <begin position="1231"/>
        <end position="1248"/>
    </location>
</feature>
<organism evidence="8 9">
    <name type="scientific">Cirrhinus molitorella</name>
    <name type="common">mud carp</name>
    <dbReference type="NCBI Taxonomy" id="172907"/>
    <lineage>
        <taxon>Eukaryota</taxon>
        <taxon>Metazoa</taxon>
        <taxon>Chordata</taxon>
        <taxon>Craniata</taxon>
        <taxon>Vertebrata</taxon>
        <taxon>Euteleostomi</taxon>
        <taxon>Actinopterygii</taxon>
        <taxon>Neopterygii</taxon>
        <taxon>Teleostei</taxon>
        <taxon>Ostariophysi</taxon>
        <taxon>Cypriniformes</taxon>
        <taxon>Cyprinidae</taxon>
        <taxon>Labeoninae</taxon>
        <taxon>Labeonini</taxon>
        <taxon>Cirrhinus</taxon>
    </lineage>
</organism>
<feature type="region of interest" description="Disordered" evidence="6">
    <location>
        <begin position="1176"/>
        <end position="1352"/>
    </location>
</feature>
<feature type="compositionally biased region" description="Basic and acidic residues" evidence="6">
    <location>
        <begin position="1539"/>
        <end position="1553"/>
    </location>
</feature>
<evidence type="ECO:0000256" key="1">
    <source>
        <dbReference type="ARBA" id="ARBA00004496"/>
    </source>
</evidence>
<feature type="domain" description="Ig-like" evidence="7">
    <location>
        <begin position="1781"/>
        <end position="1873"/>
    </location>
</feature>
<feature type="region of interest" description="Disordered" evidence="6">
    <location>
        <begin position="1523"/>
        <end position="1584"/>
    </location>
</feature>
<dbReference type="CDD" id="cd00176">
    <property type="entry name" value="SPEC"/>
    <property type="match status" value="2"/>
</dbReference>
<evidence type="ECO:0000256" key="3">
    <source>
        <dbReference type="ARBA" id="ARBA00022553"/>
    </source>
</evidence>
<dbReference type="SMART" id="SM00150">
    <property type="entry name" value="SPEC"/>
    <property type="match status" value="5"/>
</dbReference>
<feature type="compositionally biased region" description="Low complexity" evidence="6">
    <location>
        <begin position="2037"/>
        <end position="2047"/>
    </location>
</feature>
<feature type="domain" description="Ig-like" evidence="7">
    <location>
        <begin position="3037"/>
        <end position="3127"/>
    </location>
</feature>
<proteinExistence type="predicted"/>
<dbReference type="SUPFAM" id="SSF48726">
    <property type="entry name" value="Immunoglobulin"/>
    <property type="match status" value="25"/>
</dbReference>
<dbReference type="PANTHER" id="PTHR35971:SF5">
    <property type="entry name" value="OBSCURIN LIKE CYTOSKELETAL ADAPTOR 1"/>
    <property type="match status" value="1"/>
</dbReference>
<feature type="region of interest" description="Disordered" evidence="6">
    <location>
        <begin position="1370"/>
        <end position="1430"/>
    </location>
</feature>
<dbReference type="Gene3D" id="2.60.40.10">
    <property type="entry name" value="Immunoglobulins"/>
    <property type="match status" value="25"/>
</dbReference>
<feature type="domain" description="Ig-like" evidence="7">
    <location>
        <begin position="4449"/>
        <end position="4519"/>
    </location>
</feature>
<evidence type="ECO:0000313" key="9">
    <source>
        <dbReference type="Proteomes" id="UP001558613"/>
    </source>
</evidence>
<feature type="compositionally biased region" description="Basic and acidic residues" evidence="6">
    <location>
        <begin position="1295"/>
        <end position="1313"/>
    </location>
</feature>
<feature type="region of interest" description="Disordered" evidence="6">
    <location>
        <begin position="1"/>
        <end position="23"/>
    </location>
</feature>
<dbReference type="Pfam" id="PF25101">
    <property type="entry name" value="Spectrin_7"/>
    <property type="match status" value="1"/>
</dbReference>
<dbReference type="InterPro" id="IPR052385">
    <property type="entry name" value="Obscurin/Obscurin-like_Reg"/>
</dbReference>
<dbReference type="Proteomes" id="UP001558613">
    <property type="component" value="Unassembled WGS sequence"/>
</dbReference>
<dbReference type="InterPro" id="IPR058157">
    <property type="entry name" value="Spectrin_met"/>
</dbReference>
<reference evidence="8 9" key="1">
    <citation type="submission" date="2023-09" db="EMBL/GenBank/DDBJ databases">
        <authorList>
            <person name="Wang M."/>
        </authorList>
    </citation>
    <scope>NUCLEOTIDE SEQUENCE [LARGE SCALE GENOMIC DNA]</scope>
    <source>
        <strain evidence="8">GT-2023</strain>
        <tissue evidence="8">Liver</tissue>
    </source>
</reference>
<dbReference type="SUPFAM" id="SSF46966">
    <property type="entry name" value="Spectrin repeat"/>
    <property type="match status" value="3"/>
</dbReference>
<feature type="domain" description="Ig-like" evidence="7">
    <location>
        <begin position="1879"/>
        <end position="1967"/>
    </location>
</feature>
<feature type="domain" description="Ig-like" evidence="7">
    <location>
        <begin position="4536"/>
        <end position="4622"/>
    </location>
</feature>
<feature type="compositionally biased region" description="Polar residues" evidence="6">
    <location>
        <begin position="2048"/>
        <end position="2057"/>
    </location>
</feature>
<comment type="caution">
    <text evidence="8">The sequence shown here is derived from an EMBL/GenBank/DDBJ whole genome shotgun (WGS) entry which is preliminary data.</text>
</comment>
<dbReference type="Pfam" id="PF09042">
    <property type="entry name" value="Titin_Z"/>
    <property type="match status" value="2"/>
</dbReference>
<dbReference type="InterPro" id="IPR007110">
    <property type="entry name" value="Ig-like_dom"/>
</dbReference>
<protein>
    <recommendedName>
        <fullName evidence="7">Ig-like domain-containing protein</fullName>
    </recommendedName>
</protein>
<dbReference type="PROSITE" id="PS50835">
    <property type="entry name" value="IG_LIKE"/>
    <property type="match status" value="19"/>
</dbReference>
<evidence type="ECO:0000256" key="2">
    <source>
        <dbReference type="ARBA" id="ARBA00022490"/>
    </source>
</evidence>
<feature type="compositionally biased region" description="Low complexity" evidence="6">
    <location>
        <begin position="2907"/>
        <end position="2919"/>
    </location>
</feature>
<feature type="domain" description="Ig-like" evidence="7">
    <location>
        <begin position="2453"/>
        <end position="2535"/>
    </location>
</feature>
<keyword evidence="5" id="KW-0175">Coiled coil</keyword>
<dbReference type="InterPro" id="IPR013783">
    <property type="entry name" value="Ig-like_fold"/>
</dbReference>
<dbReference type="InterPro" id="IPR015129">
    <property type="entry name" value="Titin_Z_rpt"/>
</dbReference>
<feature type="domain" description="Ig-like" evidence="7">
    <location>
        <begin position="3652"/>
        <end position="3738"/>
    </location>
</feature>
<feature type="compositionally biased region" description="Basic and acidic residues" evidence="6">
    <location>
        <begin position="1"/>
        <end position="10"/>
    </location>
</feature>
<dbReference type="Gene3D" id="1.20.58.60">
    <property type="match status" value="5"/>
</dbReference>
<dbReference type="InterPro" id="IPR013098">
    <property type="entry name" value="Ig_I-set"/>
</dbReference>
<keyword evidence="2" id="KW-0963">Cytoplasm</keyword>
<feature type="domain" description="Ig-like" evidence="7">
    <location>
        <begin position="1611"/>
        <end position="1699"/>
    </location>
</feature>
<dbReference type="CDD" id="cd00096">
    <property type="entry name" value="Ig"/>
    <property type="match status" value="3"/>
</dbReference>
<dbReference type="InterPro" id="IPR003599">
    <property type="entry name" value="Ig_sub"/>
</dbReference>
<feature type="region of interest" description="Disordered" evidence="6">
    <location>
        <begin position="2024"/>
        <end position="2081"/>
    </location>
</feature>
<sequence length="4933" mass="554609">MQGEGREQQRHQSNQTGGQWPRWRLLQESSNAERPLRGCRVYLQVSWTCGLGGTMFTMSDEGDAGGQPSTTTISTVAVQAGDSQIVVTVLKCGKLVHLQLTEAQPNLLEIGNNQDETKRLLEEHEQLLAKLKKNEGGVWALLEEADKTAAQKEGEELVYEAMAVSLSEAWKTLVAHLEKRRSLLILACHFFECALEFAIRIDEAEDFQSVGQKSTTADNMNELLQRNSTIRRGMLEKSMLVLNKSRELLEFLKDFQSQQALQYGRAAHGAWSSFGKVEGLMEILQDRRRQVDLCMKQQQHELDMIHRIRQWDRQEQEVTQWFKEKATLFLENIQLGSSLSENEDLLHEYKGFEKKAKDWGVLVERLLQQASDLLSSNESTQLQRLLEKSEKLKASHEQFWSLMMNRLAHLQESNAFYSSANKAFEVLGTIEIAIKELRNQPLPLPDLAKKHEEFSRSIKDASAEPLQRGQLLLQKLGPQSAQVGGLQRMLGYIKERMEVLSHECHAHRELTGKRQQLLSSFEELVEKVSAWIKSSTSVLSSSTEPGSSLTEAEDTLNKHVELLSQSQDVMRESEAIAGLIKALKGLESSDTVELSNKASLLAEEMKTLVRNISSHVESLTPYVDFLRCADEVEEQIRTLQECYKSRPEEEEENEGAAASMKDMLDAKWQTLLQKFFTMQDLGNNFINSSNMIIGNLNLNVKAAGHVVEKYMETLTKKKSELADVWTSWQLHYSQIKSVKKQWKKFKDQLKKVLHDLKAMEEIFTPASKVDLGGDCQSVSKLQENLNTVKPEFLQLNAEVEFLVKTSELLSLKGIPVKEKNERVSELLQLHQCVRDKIREYETILSMAVKFHQLYQELDTVLHAEPVTVFSDTSQARTQLTQHQEKQRHIRHLYKLALSLGTDLTSTVQQSCLLVLSVQQLQEKLEKLERGSATWIAEASKCEESLMSNVHFCLYKEEIGELRESFKDLKKKFNNLKFNYMKKNEKSRNLKAVKNQIQQIEIYVEKLQILKKKLQAFTLKVSSSSERHLIGNSLREIEDALNELQRQVGDFDRAVEEYKQNLDMNVKLQQALEEYQFWCDEASSTIVRVGKYSSQCKTKEAVSSLYKQFEKFVWPTIPQQEERISQITELAVRLHGAEEGKRYMEKTINKHHEIVESIKELSNGLLDLEAKLQLETLKQPLTPEDNNKRDTIDTPEPKESGHTPEMTGPHCTKEMPVGKNPEIKKPQLRKTRSQDLPDKHHPEHQKVQSETRLYTQEAYSKTSKVETITSKSTVERREEMHTSFSHSHTINVSHSPAERDKRSHILQQTKRDSQETPPPPPPPPPPRDPGVSRPSIIDIQRELQCALQKTNSEDKYHACSRNYPLHSYSKTSAHHSLEEEYLPHGTPEPAAPVPEGDFQPDHLTEESLSNDEYECTSPDDISLPPLSETPESNIIQSENDLDDGYCVSSHSLRINQYSHQSHSQHNDTLPQRQREWMSSQAESYPSPTTGLGAKFRAESSSFVQSPLTVPAPSLVSNTISSILKSKSGNPPPSSITETLHSVHESRTEMQKCVHDSSTSQSHSVQPNNTHATPTPLTTEQDSDLCKPTAIREEIRRASSKKVMGKLADGTGPSFSKPLSNDTVMEGSPVTLEVEVTGFPEPTLTWFKNGHTLANDEHIELSHKEGKHALFIHSSAVRDSGQYVVTASNSAGTVTSSSMLQVKVHRITPHFLSKPDEQNLLVEEDLSSQCTYLKCSAKKILRLLHVTRAKTLFQKTKPFGLRPSSSRHSCGYKVPSTMSTQAPTFTQPLQSVVALEGSAATFEAQVSGNPVPEVSWFRDGQVLTAAALPGAQISFSDGRAVLMIPAVTAAHSGRFSVRATNGAGQATSTAELLVTAETAPPNFIQRLQSMTVRQGSQVRLDVRVTGIPAPVVKFYREGAEIQSSADFQIVQDGDIYSLLIAEAFPEDSGTYSVSASNSSGRATSTAELLVQGEEEAVPAKKPKTVISTSQISQTRQTRVEKKMEAQYEATAMMQMQVEGGVVTKQLAHKTPPRVPPKPTSKSPPSQVTKVSATRQQSPSPVRHVKGPTPTPVRAVSPSTRLSVSPIRPVKSPVMTRKQVVQGSEVLPPWKQAGYVSEASYTRMIAGTKQVQMTATHVQMEQRWEGSVAVQQQAGAVKEEQQNMDEKSIAVATVVAAVDQARSRGPLSGSLEQPSVETGITTVHITSQNEQISCKEIQEESFTTVTAHKINIERSLEEISSTAEGDGKRAEAVATVLAAVDHARIRKPPHAEGAQLEEEIDIRQQEMLATKQQITSKKELLLIPPEMPTTSTTEKSLHVTQIQRTTEVSSKVETDLAPSPVRHFTVSKVTVPKPDHSYEVSIAGSAIATLQKGLSSTAAQKIIKPVKPPTHKIMETRVTPEPTPSPFRDTAERYQAHYETELHRKIGVSFAGEEWDTKVVETAAIPSAIREPVVPPTLIAGLKNVTVTEGESVTLECQISGHPTPAIMWFREDYRIEHSIDFQITYENSYARLVIREAFAEDSGRFTCTATSEAGTISTSCYLLVKVSEEIESREEITVQEKQTVIEAKAETEISAVSVDTGAPAAPFFVRKPMVQKLVEGGSVVFECQIGGSPKPHIYWKKSGVPLTTGYRYRVSYNKDTGECKLEISMTFADDAGEYTIFAKNQHGEASASTSLLEEEEFEAYMKKLDVTYVTQVTTMVQEPKVADVPPVVVSEYEKEMIQRRMAQQTQMMQTFISETEFQISAIERKIIQEIEIRILKITYRELVIEDGEEMVMNVAEHEAVGSSFSTPVKSYRILEGMGVTFHCKMEGTPLPKIAWYKDGKRIKHGGRYQMEVLQDGRASLRLPVVLPEDEGIYTAFASNMKSNAVSSGKLYVESTAAAQPYYPQAEAVRRVQSTSPMSARSTSYSPGRSPARSVSRSPARRLDDTDESQLERLYKPVFVQKPSSFRCSEGQTARFDLKVVGRPMPDTYWFHNGQQVVNDYTHKIVVKEDGTQSMIVVPAMPQDSGEWTVVAQNRAGKTTVSMTLTVEAKENLVRPQFIEKLKNISVKEGSLVELAVKAIGNPLPDIVWLKNSDIISPHKYPHIKIEGTKGQAHFQIPQTTGTDSAWYTATAINKAGRDTTRCRVNVEVEFTEPEPERRLIIPKGTYKAKDVAPPEIEPLHLRYGQEQWEEGDLYDKEKQQKPHFKKKLTSVRMKRFGPVHFECRLTPIGDPNMVVEWLHDGKPLEAANRLRMINEFGYCSLDYEVAYSRDSGVITCRATNKFGADQTSATLIVKDEKSLVEDSQLPEGKKVQRIDEMERIAHEGAPSGVTGDDMTEKTKPEIVLLPEPMKVFEGEIAKYRCRVTGYPTPKVNWYLNGQLIRKSKRFRLHYDGIHYLEITDCKSYDSGEVKVLAENPEGTAEHIVKLEIQQKEDFRSILRRAPEKAPEAPGPEPGRVSFDVVKVDKPTEATQTKEVVRLRKAERVIHERSTEETEELRSKFKRRTEEGYYEAISSVEMKSRRKDESYEGMLKKRKEELLHWTKEVPESEKKKEEEEGKLKIPTIRPEKITLSPSMEAPKILERIQSQTVSLAEEVRFRCRVVGKPEPECQWFKNGILLEKSDRIYWYWPEDHVCELVIRDVSAEDSASIMVKAINIAGEASSHAFLLVQAKQLVSFTQTLEDAYAKEKDTMVTFECETNEPFIKVKWMKNNAEIFSGDKYRMHSDRKVHFLSVLIIDMQDDAEYTCALADDDHIRTTARLYVEGAPLEIIKNLESVEVPETYSGEFECELSREDAEGTWYFENKEITPSLKYVVSSRRGRHTLSVKDVRKEDQGKYTFKVGDLKTSASLKMKLRPVTLMQGLSDLTICEGDIAQLEVRFSQENVEGTWMKNGLPISATDRIHIVIDKLVHKLLVENVNREDAGIYSFVVPIQDISTSGKLTVQTIEIISPLKDVHSIEGTKAVLETKISASDVASVKWYQNDKLLVASERIQMVAKGTKQRLVLNRSFASDEGHYKLVVGRVETSCKLTIEKVSIVKHMQDCVCTETQNVTFEVELSHAGIDAYWTFKNQPLKAGPKHKIESKGKHYSLTIINAMKDEEGQYAFAAGEKTSSAKLTVSGGAINRPLHDVTVAESQTAVLECEVANPTSEGKWLKDGHSVNFSDNVRSEDIGAVRRLVFVITRPQDIGEYTYQVANSKTSANLRVEAVKIKKTLKNQTVTETQEAVFSLELTHLDVKGSQWIKNGIEIVPSDKYEITAEGLVHTLKIKNCNSQDESVYGFKLGKLSANARLNVETVKIVKKPKDVTSLVNGTASFELSLSHDDIPVKWMFRNQELKPSANIQIMSERKAHKLVIQNVDESTDGEYIAVVGHLQCSAYLHVESLRVTKALKNIEIPETHVATFECEVSHFNVPSTWLKNGVEIEMSEKFRIVVQGKLHQLKIMNTSRDDSAEYTFVCGNDRVSATLTVNPVLITSMLKDLNAQEKDTITFEVTVNYEGITYKWLKNGVEIRSSDRCQTRTKQFSHSLTIRNVHFGDVGEYKFVAGSAETAGKLFVEARVIEFTKRIKDIKVTEKKKAIFECELSEPNVQVTWMKDGQELEISERYKVSTERHMHRLMIQTVRMSDAGEYSVVAGSSVSKATLTVEGKDVRISEPAEKEITVLEKQRATFEFEVNEDDIEGRWLRNGVEIQFSVDQRFNYAIIRKIHRLTITETYRSDAGEYTFIAGKNRSVVTLHVNIPEPPQIIRHMEPLSVEAGKPARFSVEVTGIPQPQVSWFKNSQALSSGFKCKFLREGNEHTLLLIEVFPEDAAQYNCEAKNDYGVATSSASLNVEVPEVVSPDTGAPLSPPVVITPIHNTSANEGQSARFQCRVSGEDLTITWYCKDKEIKQSDVFRVSQFDENCQLEITRVYPEDGGEYMCVARNSAGMVSCSAVLKVDVKKVREEIEAKIEEEVK</sequence>
<feature type="domain" description="Ig-like" evidence="7">
    <location>
        <begin position="3184"/>
        <end position="3274"/>
    </location>
</feature>
<dbReference type="Pfam" id="PF07679">
    <property type="entry name" value="I-set"/>
    <property type="match status" value="25"/>
</dbReference>
<feature type="compositionally biased region" description="Basic and acidic residues" evidence="6">
    <location>
        <begin position="1184"/>
        <end position="1201"/>
    </location>
</feature>
<feature type="compositionally biased region" description="Polar residues" evidence="6">
    <location>
        <begin position="1611"/>
        <end position="1620"/>
    </location>
</feature>
<feature type="compositionally biased region" description="Polar residues" evidence="6">
    <location>
        <begin position="1523"/>
        <end position="1538"/>
    </location>
</feature>
<feature type="compositionally biased region" description="Polar residues" evidence="6">
    <location>
        <begin position="2893"/>
        <end position="2906"/>
    </location>
</feature>
<feature type="domain" description="Ig-like" evidence="7">
    <location>
        <begin position="4826"/>
        <end position="4914"/>
    </location>
</feature>
<keyword evidence="4" id="KW-1015">Disulfide bond</keyword>
<keyword evidence="9" id="KW-1185">Reference proteome</keyword>
<dbReference type="SMART" id="SM00408">
    <property type="entry name" value="IGc2"/>
    <property type="match status" value="19"/>
</dbReference>
<feature type="compositionally biased region" description="Polar residues" evidence="6">
    <location>
        <begin position="1281"/>
        <end position="1293"/>
    </location>
</feature>
<feature type="compositionally biased region" description="Polar residues" evidence="6">
    <location>
        <begin position="1456"/>
        <end position="1488"/>
    </location>
</feature>
<comment type="subcellular location">
    <subcellularLocation>
        <location evidence="1">Cytoplasm</location>
    </subcellularLocation>
</comment>
<dbReference type="InterPro" id="IPR003598">
    <property type="entry name" value="Ig_sub2"/>
</dbReference>
<feature type="coiled-coil region" evidence="5">
    <location>
        <begin position="989"/>
        <end position="1060"/>
    </location>
</feature>
<feature type="domain" description="Ig-like" evidence="7">
    <location>
        <begin position="4721"/>
        <end position="4809"/>
    </location>
</feature>
<feature type="domain" description="Ig-like" evidence="7">
    <location>
        <begin position="4094"/>
        <end position="4184"/>
    </location>
</feature>
<feature type="domain" description="Ig-like" evidence="7">
    <location>
        <begin position="2584"/>
        <end position="2674"/>
    </location>
</feature>
<feature type="domain" description="Ig-like" evidence="7">
    <location>
        <begin position="3747"/>
        <end position="3831"/>
    </location>
</feature>
<evidence type="ECO:0000256" key="6">
    <source>
        <dbReference type="SAM" id="MobiDB-lite"/>
    </source>
</evidence>
<feature type="domain" description="Ig-like" evidence="7">
    <location>
        <begin position="2938"/>
        <end position="3027"/>
    </location>
</feature>
<feature type="non-terminal residue" evidence="8">
    <location>
        <position position="4933"/>
    </location>
</feature>
<dbReference type="EMBL" id="JAYMGO010000009">
    <property type="protein sequence ID" value="KAL1267514.1"/>
    <property type="molecule type" value="Genomic_DNA"/>
</dbReference>
<evidence type="ECO:0000313" key="8">
    <source>
        <dbReference type="EMBL" id="KAL1267514.1"/>
    </source>
</evidence>
<gene>
    <name evidence="8" type="ORF">QQF64_032877</name>
</gene>
<feature type="region of interest" description="Disordered" evidence="6">
    <location>
        <begin position="1456"/>
        <end position="1491"/>
    </location>
</feature>
<feature type="region of interest" description="Disordered" evidence="6">
    <location>
        <begin position="2891"/>
        <end position="2929"/>
    </location>
</feature>
<evidence type="ECO:0000259" key="7">
    <source>
        <dbReference type="PROSITE" id="PS50835"/>
    </source>
</evidence>